<dbReference type="CDD" id="cd01651">
    <property type="entry name" value="RT_G2_intron"/>
    <property type="match status" value="1"/>
</dbReference>
<evidence type="ECO:0000313" key="4">
    <source>
        <dbReference type="Proteomes" id="UP000244905"/>
    </source>
</evidence>
<evidence type="ECO:0000259" key="2">
    <source>
        <dbReference type="PROSITE" id="PS50878"/>
    </source>
</evidence>
<keyword evidence="3" id="KW-0808">Transferase</keyword>
<dbReference type="Pfam" id="PF00078">
    <property type="entry name" value="RVT_1"/>
    <property type="match status" value="1"/>
</dbReference>
<dbReference type="GO" id="GO:0003964">
    <property type="term" value="F:RNA-directed DNA polymerase activity"/>
    <property type="evidence" value="ECO:0007669"/>
    <property type="project" value="UniProtKB-KW"/>
</dbReference>
<comment type="similarity">
    <text evidence="1">Belongs to the bacterial reverse transcriptase family.</text>
</comment>
<dbReference type="Pfam" id="PF21368">
    <property type="entry name" value="AI2M-like_HNH"/>
    <property type="match status" value="1"/>
</dbReference>
<name>A0A2V1IN13_9BACT</name>
<reference evidence="4" key="1">
    <citation type="submission" date="2018-02" db="EMBL/GenBank/DDBJ databases">
        <authorList>
            <person name="Clavel T."/>
            <person name="Strowig T."/>
        </authorList>
    </citation>
    <scope>NUCLEOTIDE SEQUENCE [LARGE SCALE GENOMIC DNA]</scope>
    <source>
        <strain evidence="4">DSM 103720</strain>
    </source>
</reference>
<dbReference type="AlphaFoldDB" id="A0A2V1IN13"/>
<keyword evidence="4" id="KW-1185">Reference proteome</keyword>
<keyword evidence="3" id="KW-0548">Nucleotidyltransferase</keyword>
<sequence length="603" mass="70539">MRNPQLIIDTLCSHSKTSDYKYERLYRLLFNEEMYYAAYERLKVKQGNMTPGTDGETMDGMSLAKIKRLIESLKDETYTPHPAKRTYIPKKNGKLRPLGIPSWSDKLVQEVARMILQAIYEGAFSDRSHGFRPHKSCHTALTQIQRTFTGVKWFVEGDIKGFFDNIDHDTLIDILRERISDERFLRMIRKFLNAGYVEDWKFHESYHGTPQGGIISPILANIYLNRFDRYMEDYAKTFNRGVGRKRNPTYFNLNTKTCALRRKLRQETDENKRADMTERLAVMQAQLRTIPCKLDMDEDYRRIVYTRYADDFLIGVIGSKTDCENIKADITAHMRDCLKLELSPEKTLITHCEETAKFLGYDITVLNSDMMSRNSRGILQRNHRGKVQLLVNSETVRKALEKHDAVTYRELDGKTVWMPKSRTKMLAMEPHIILSRFNSEIRGFYNYYCIANNCSRQCSSFAYIMEYSLCKTLAQKLNLTKSKVKRRYSKKGRFVITHKDKNGTTKETVLYNMGFARKPKGYDEQTHLEAVAEQLPKTTLINRLKAGKCELCGQENQQLHMHHVRLLSELDNDTPWGRQMLRRRRKTLAVCKSCMEIINQKKK</sequence>
<dbReference type="RefSeq" id="WP_104405713.1">
    <property type="nucleotide sequence ID" value="NZ_PUEC01000032.1"/>
</dbReference>
<dbReference type="PROSITE" id="PS50878">
    <property type="entry name" value="RT_POL"/>
    <property type="match status" value="1"/>
</dbReference>
<keyword evidence="3" id="KW-0695">RNA-directed DNA polymerase</keyword>
<dbReference type="PANTHER" id="PTHR34047">
    <property type="entry name" value="NUCLEAR INTRON MATURASE 1, MITOCHONDRIAL-RELATED"/>
    <property type="match status" value="1"/>
</dbReference>
<dbReference type="Proteomes" id="UP000244905">
    <property type="component" value="Unassembled WGS sequence"/>
</dbReference>
<dbReference type="PANTHER" id="PTHR34047:SF8">
    <property type="entry name" value="PROTEIN YKFC"/>
    <property type="match status" value="1"/>
</dbReference>
<evidence type="ECO:0000313" key="3">
    <source>
        <dbReference type="EMBL" id="PWB00744.1"/>
    </source>
</evidence>
<evidence type="ECO:0000256" key="1">
    <source>
        <dbReference type="ARBA" id="ARBA00034120"/>
    </source>
</evidence>
<dbReference type="GeneID" id="82527016"/>
<proteinExistence type="inferred from homology"/>
<accession>A0A2V1IN13</accession>
<gene>
    <name evidence="3" type="ORF">C5O23_11805</name>
</gene>
<comment type="caution">
    <text evidence="3">The sequence shown here is derived from an EMBL/GenBank/DDBJ whole genome shotgun (WGS) entry which is preliminary data.</text>
</comment>
<dbReference type="GO" id="GO:0006397">
    <property type="term" value="P:mRNA processing"/>
    <property type="evidence" value="ECO:0007669"/>
    <property type="project" value="InterPro"/>
</dbReference>
<dbReference type="InterPro" id="IPR000477">
    <property type="entry name" value="RT_dom"/>
</dbReference>
<organism evidence="3 4">
    <name type="scientific">Duncaniella muris</name>
    <dbReference type="NCBI Taxonomy" id="2094150"/>
    <lineage>
        <taxon>Bacteria</taxon>
        <taxon>Pseudomonadati</taxon>
        <taxon>Bacteroidota</taxon>
        <taxon>Bacteroidia</taxon>
        <taxon>Bacteroidales</taxon>
        <taxon>Muribaculaceae</taxon>
        <taxon>Duncaniella</taxon>
    </lineage>
</organism>
<dbReference type="InterPro" id="IPR024937">
    <property type="entry name" value="Domain_X"/>
</dbReference>
<dbReference type="InterPro" id="IPR051083">
    <property type="entry name" value="GrpII_Intron_Splice-Mob/Def"/>
</dbReference>
<dbReference type="Pfam" id="PF01348">
    <property type="entry name" value="Intron_maturas2"/>
    <property type="match status" value="1"/>
</dbReference>
<feature type="domain" description="Reverse transcriptase" evidence="2">
    <location>
        <begin position="69"/>
        <end position="363"/>
    </location>
</feature>
<protein>
    <submittedName>
        <fullName evidence="3">Group II intron reverse transcriptase/maturase</fullName>
    </submittedName>
</protein>
<dbReference type="SUPFAM" id="SSF56672">
    <property type="entry name" value="DNA/RNA polymerases"/>
    <property type="match status" value="1"/>
</dbReference>
<dbReference type="EMBL" id="PUEC01000032">
    <property type="protein sequence ID" value="PWB00744.1"/>
    <property type="molecule type" value="Genomic_DNA"/>
</dbReference>
<dbReference type="InterPro" id="IPR043502">
    <property type="entry name" value="DNA/RNA_pol_sf"/>
</dbReference>
<dbReference type="InterPro" id="IPR049030">
    <property type="entry name" value="AI2M-like_HNH"/>
</dbReference>